<accession>A0A7J7NG59</accession>
<proteinExistence type="predicted"/>
<reference evidence="1 2" key="1">
    <citation type="journal article" date="2020" name="IScience">
        <title>Genome Sequencing of the Endangered Kingdonia uniflora (Circaeasteraceae, Ranunculales) Reveals Potential Mechanisms of Evolutionary Specialization.</title>
        <authorList>
            <person name="Sun Y."/>
            <person name="Deng T."/>
            <person name="Zhang A."/>
            <person name="Moore M.J."/>
            <person name="Landis J.B."/>
            <person name="Lin N."/>
            <person name="Zhang H."/>
            <person name="Zhang X."/>
            <person name="Huang J."/>
            <person name="Zhang X."/>
            <person name="Sun H."/>
            <person name="Wang H."/>
        </authorList>
    </citation>
    <scope>NUCLEOTIDE SEQUENCE [LARGE SCALE GENOMIC DNA]</scope>
    <source>
        <strain evidence="1">TB1705</strain>
        <tissue evidence="1">Leaf</tissue>
    </source>
</reference>
<dbReference type="OrthoDB" id="1303199at2759"/>
<evidence type="ECO:0008006" key="3">
    <source>
        <dbReference type="Google" id="ProtNLM"/>
    </source>
</evidence>
<evidence type="ECO:0000313" key="2">
    <source>
        <dbReference type="Proteomes" id="UP000541444"/>
    </source>
</evidence>
<keyword evidence="2" id="KW-1185">Reference proteome</keyword>
<dbReference type="AlphaFoldDB" id="A0A7J7NG59"/>
<gene>
    <name evidence="1" type="ORF">GIB67_012869</name>
</gene>
<comment type="caution">
    <text evidence="1">The sequence shown here is derived from an EMBL/GenBank/DDBJ whole genome shotgun (WGS) entry which is preliminary data.</text>
</comment>
<name>A0A7J7NG59_9MAGN</name>
<sequence length="154" mass="17456">MGLVAMSFAKNTKWFKLSTLAKISKVRRIFLNGAIHWVTNTEGGSFVSIIYFDIKNKKFQVMLQAGDILGLFGGRNEEIYDGDVTPPKRLGVLGGCLCMFGKSYTIDYVVFVMRDYGVKESWTLLHTTGVETIDYPTPHSDRCDDLRLILFKEQ</sequence>
<evidence type="ECO:0000313" key="1">
    <source>
        <dbReference type="EMBL" id="KAF6165972.1"/>
    </source>
</evidence>
<dbReference type="EMBL" id="JACGCM010000816">
    <property type="protein sequence ID" value="KAF6165972.1"/>
    <property type="molecule type" value="Genomic_DNA"/>
</dbReference>
<dbReference type="Proteomes" id="UP000541444">
    <property type="component" value="Unassembled WGS sequence"/>
</dbReference>
<organism evidence="1 2">
    <name type="scientific">Kingdonia uniflora</name>
    <dbReference type="NCBI Taxonomy" id="39325"/>
    <lineage>
        <taxon>Eukaryota</taxon>
        <taxon>Viridiplantae</taxon>
        <taxon>Streptophyta</taxon>
        <taxon>Embryophyta</taxon>
        <taxon>Tracheophyta</taxon>
        <taxon>Spermatophyta</taxon>
        <taxon>Magnoliopsida</taxon>
        <taxon>Ranunculales</taxon>
        <taxon>Circaeasteraceae</taxon>
        <taxon>Kingdonia</taxon>
    </lineage>
</organism>
<protein>
    <recommendedName>
        <fullName evidence="3">F-box associated domain-containing protein</fullName>
    </recommendedName>
</protein>